<dbReference type="EMBL" id="JAAAMU010000007">
    <property type="protein sequence ID" value="NBC70436.1"/>
    <property type="molecule type" value="Genomic_DNA"/>
</dbReference>
<dbReference type="CDD" id="cd06225">
    <property type="entry name" value="HAMP"/>
    <property type="match status" value="1"/>
</dbReference>
<keyword evidence="7" id="KW-1133">Transmembrane helix</keyword>
<dbReference type="Proteomes" id="UP000558113">
    <property type="component" value="Unassembled WGS sequence"/>
</dbReference>
<evidence type="ECO:0000313" key="9">
    <source>
        <dbReference type="EMBL" id="NBC70436.1"/>
    </source>
</evidence>
<dbReference type="Pfam" id="PF00672">
    <property type="entry name" value="HAMP"/>
    <property type="match status" value="1"/>
</dbReference>
<evidence type="ECO:0000256" key="1">
    <source>
        <dbReference type="ARBA" id="ARBA00004651"/>
    </source>
</evidence>
<organism evidence="9 10">
    <name type="scientific">Paenibacillus sacheonensis</name>
    <dbReference type="NCBI Taxonomy" id="742054"/>
    <lineage>
        <taxon>Bacteria</taxon>
        <taxon>Bacillati</taxon>
        <taxon>Bacillota</taxon>
        <taxon>Bacilli</taxon>
        <taxon>Bacillales</taxon>
        <taxon>Paenibacillaceae</taxon>
        <taxon>Paenibacillus</taxon>
    </lineage>
</organism>
<sequence>MNIAKSFYKPLRLLYANLVNKRFRSKLFLVFLLVTIVPVSVLVSYSYHAIKDQLVRQAVENVGSTMDQINNNIENKLSLYAQLSTLIYLDTELRNYLLNQYKKNDVYVLDAFDYINKSLYKIMAMNPNMKALTIYSDNESLNSDGFFIKHTADLPQTLRDRSFQAEGQLTSFYVTDPATNEKVILLARSLNYLSLNYPYGILAMEISEWELYSLIEKENKNKTIYVADEKGDIITSSTKQAAFRNISDIVPGAAKAGALKDGDVVYGSIRGERSIFVQKSLPNGWKTVVVLPYDALIDQASAASRKMLYISLACLAVAVVLIYWTSQLMTKRFESLLQQIRKVERGNFDVRLPKMGTDEVGQLSFALNKMAVTIQELINDVYKKEIAQKEAEMDSLQAQISPHFLYNTLASISALAIANDTRQSHLMADDLARFYRISLSKGKKSIPIEQEIRLTEHYLAIQQVRFEGLFNVRFALDESLLHYTTPKLILQPFIENCINHAMWDEEGGIGIVIKLMADGGDLVLAVVDDGMGIPRAVMERMLEAPDASVGYGIYNVHKRIQLAFGDRYGVRVHSRLGIGTSVHIRMPMTR</sequence>
<proteinExistence type="predicted"/>
<dbReference type="AlphaFoldDB" id="A0A7X4YQ11"/>
<reference evidence="9 10" key="1">
    <citation type="submission" date="2020-01" db="EMBL/GenBank/DDBJ databases">
        <title>Paenibacillus soybeanensis sp. nov. isolated from the nodules of soybean (Glycine max(L.) Merr).</title>
        <authorList>
            <person name="Wang H."/>
        </authorList>
    </citation>
    <scope>NUCLEOTIDE SEQUENCE [LARGE SCALE GENOMIC DNA]</scope>
    <source>
        <strain evidence="9 10">DSM 23054</strain>
    </source>
</reference>
<evidence type="ECO:0000256" key="5">
    <source>
        <dbReference type="ARBA" id="ARBA00022777"/>
    </source>
</evidence>
<dbReference type="RefSeq" id="WP_161699380.1">
    <property type="nucleotide sequence ID" value="NZ_JAAAMU010000007.1"/>
</dbReference>
<dbReference type="SUPFAM" id="SSF55874">
    <property type="entry name" value="ATPase domain of HSP90 chaperone/DNA topoisomerase II/histidine kinase"/>
    <property type="match status" value="1"/>
</dbReference>
<dbReference type="Gene3D" id="6.10.340.10">
    <property type="match status" value="1"/>
</dbReference>
<keyword evidence="3" id="KW-0597">Phosphoprotein</keyword>
<gene>
    <name evidence="9" type="ORF">GT003_15655</name>
</gene>
<dbReference type="SMART" id="SM00304">
    <property type="entry name" value="HAMP"/>
    <property type="match status" value="1"/>
</dbReference>
<evidence type="ECO:0000256" key="6">
    <source>
        <dbReference type="ARBA" id="ARBA00023136"/>
    </source>
</evidence>
<feature type="transmembrane region" description="Helical" evidence="7">
    <location>
        <begin position="27"/>
        <end position="47"/>
    </location>
</feature>
<dbReference type="Pfam" id="PF02518">
    <property type="entry name" value="HATPase_c"/>
    <property type="match status" value="1"/>
</dbReference>
<dbReference type="Gene3D" id="3.30.565.10">
    <property type="entry name" value="Histidine kinase-like ATPase, C-terminal domain"/>
    <property type="match status" value="1"/>
</dbReference>
<feature type="domain" description="HAMP" evidence="8">
    <location>
        <begin position="327"/>
        <end position="379"/>
    </location>
</feature>
<dbReference type="Pfam" id="PF06580">
    <property type="entry name" value="His_kinase"/>
    <property type="match status" value="1"/>
</dbReference>
<keyword evidence="4" id="KW-0808">Transferase</keyword>
<keyword evidence="6 7" id="KW-0472">Membrane</keyword>
<evidence type="ECO:0000256" key="3">
    <source>
        <dbReference type="ARBA" id="ARBA00022553"/>
    </source>
</evidence>
<dbReference type="PANTHER" id="PTHR34220:SF7">
    <property type="entry name" value="SENSOR HISTIDINE KINASE YPDA"/>
    <property type="match status" value="1"/>
</dbReference>
<keyword evidence="5" id="KW-0418">Kinase</keyword>
<keyword evidence="2" id="KW-1003">Cell membrane</keyword>
<comment type="subcellular location">
    <subcellularLocation>
        <location evidence="1">Cell membrane</location>
        <topology evidence="1">Multi-pass membrane protein</topology>
    </subcellularLocation>
</comment>
<dbReference type="InterPro" id="IPR036890">
    <property type="entry name" value="HATPase_C_sf"/>
</dbReference>
<accession>A0A7X4YQ11</accession>
<dbReference type="InterPro" id="IPR003594">
    <property type="entry name" value="HATPase_dom"/>
</dbReference>
<protein>
    <submittedName>
        <fullName evidence="9">HAMP domain-containing protein</fullName>
    </submittedName>
</protein>
<dbReference type="PROSITE" id="PS50885">
    <property type="entry name" value="HAMP"/>
    <property type="match status" value="1"/>
</dbReference>
<keyword evidence="10" id="KW-1185">Reference proteome</keyword>
<dbReference type="SUPFAM" id="SSF158472">
    <property type="entry name" value="HAMP domain-like"/>
    <property type="match status" value="1"/>
</dbReference>
<evidence type="ECO:0000313" key="10">
    <source>
        <dbReference type="Proteomes" id="UP000558113"/>
    </source>
</evidence>
<dbReference type="Gene3D" id="3.30.450.20">
    <property type="entry name" value="PAS domain"/>
    <property type="match status" value="1"/>
</dbReference>
<dbReference type="InterPro" id="IPR003660">
    <property type="entry name" value="HAMP_dom"/>
</dbReference>
<dbReference type="PANTHER" id="PTHR34220">
    <property type="entry name" value="SENSOR HISTIDINE KINASE YPDA"/>
    <property type="match status" value="1"/>
</dbReference>
<dbReference type="GO" id="GO:0005886">
    <property type="term" value="C:plasma membrane"/>
    <property type="evidence" value="ECO:0007669"/>
    <property type="project" value="UniProtKB-SubCell"/>
</dbReference>
<feature type="transmembrane region" description="Helical" evidence="7">
    <location>
        <begin position="307"/>
        <end position="325"/>
    </location>
</feature>
<evidence type="ECO:0000256" key="2">
    <source>
        <dbReference type="ARBA" id="ARBA00022475"/>
    </source>
</evidence>
<dbReference type="InterPro" id="IPR010559">
    <property type="entry name" value="Sig_transdc_His_kin_internal"/>
</dbReference>
<evidence type="ECO:0000256" key="7">
    <source>
        <dbReference type="SAM" id="Phobius"/>
    </source>
</evidence>
<evidence type="ECO:0000256" key="4">
    <source>
        <dbReference type="ARBA" id="ARBA00022679"/>
    </source>
</evidence>
<evidence type="ECO:0000259" key="8">
    <source>
        <dbReference type="PROSITE" id="PS50885"/>
    </source>
</evidence>
<dbReference type="InterPro" id="IPR050640">
    <property type="entry name" value="Bact_2-comp_sensor_kinase"/>
</dbReference>
<name>A0A7X4YQ11_9BACL</name>
<dbReference type="OrthoDB" id="9776552at2"/>
<comment type="caution">
    <text evidence="9">The sequence shown here is derived from an EMBL/GenBank/DDBJ whole genome shotgun (WGS) entry which is preliminary data.</text>
</comment>
<dbReference type="GO" id="GO:0000155">
    <property type="term" value="F:phosphorelay sensor kinase activity"/>
    <property type="evidence" value="ECO:0007669"/>
    <property type="project" value="InterPro"/>
</dbReference>
<keyword evidence="7" id="KW-0812">Transmembrane</keyword>